<dbReference type="Pfam" id="PF00864">
    <property type="entry name" value="P2X_receptor"/>
    <property type="match status" value="1"/>
</dbReference>
<dbReference type="Bgee" id="ENSECAG00000040418">
    <property type="expression patterns" value="Expressed in leukocyte and 15 other cell types or tissues"/>
</dbReference>
<dbReference type="GO" id="GO:0007165">
    <property type="term" value="P:signal transduction"/>
    <property type="evidence" value="ECO:0007669"/>
    <property type="project" value="UniProtKB-ARBA"/>
</dbReference>
<evidence type="ECO:0000256" key="3">
    <source>
        <dbReference type="ARBA" id="ARBA00022448"/>
    </source>
</evidence>
<evidence type="ECO:0000313" key="11">
    <source>
        <dbReference type="Proteomes" id="UP000002281"/>
    </source>
</evidence>
<dbReference type="Proteomes" id="UP000002281">
    <property type="component" value="Chromosome 8"/>
</dbReference>
<sequence>MGSPGAGTGWGLLDYKTEKWALLAKKGYQEQVLDPQVSVITKLKGVYVTQIEELGNQLWVMANFVKPPQVGVWVLLPGADTSDPFPVASVCKRGCDARGAAGAVKGPGSGRT</sequence>
<keyword evidence="7" id="KW-0472">Membrane</keyword>
<dbReference type="Gene3D" id="1.10.287.940">
    <property type="entry name" value="atp-gated p2x4 ion channel"/>
    <property type="match status" value="1"/>
</dbReference>
<dbReference type="InterPro" id="IPR027309">
    <property type="entry name" value="P2X_extracellular_dom_sf"/>
</dbReference>
<dbReference type="GeneTree" id="ENSGT00940000166265"/>
<keyword evidence="3" id="KW-0813">Transport</keyword>
<evidence type="ECO:0000256" key="6">
    <source>
        <dbReference type="ARBA" id="ARBA00023065"/>
    </source>
</evidence>
<dbReference type="GO" id="GO:0034220">
    <property type="term" value="P:monoatomic ion transmembrane transport"/>
    <property type="evidence" value="ECO:0007669"/>
    <property type="project" value="UniProtKB-KW"/>
</dbReference>
<evidence type="ECO:0000256" key="4">
    <source>
        <dbReference type="ARBA" id="ARBA00022692"/>
    </source>
</evidence>
<reference evidence="10" key="3">
    <citation type="submission" date="2025-09" db="UniProtKB">
        <authorList>
            <consortium name="Ensembl"/>
        </authorList>
    </citation>
    <scope>IDENTIFICATION</scope>
    <source>
        <strain evidence="10">Thoroughbred</strain>
    </source>
</reference>
<keyword evidence="9" id="KW-0407">Ion channel</keyword>
<dbReference type="PaxDb" id="9796-ENSECAP00000026771"/>
<comment type="subcellular location">
    <subcellularLocation>
        <location evidence="1">Endomembrane system</location>
    </subcellularLocation>
</comment>
<dbReference type="Gene3D" id="2.60.490.10">
    <property type="entry name" value="atp-gated p2x4 ion channel domain"/>
    <property type="match status" value="1"/>
</dbReference>
<accession>A0A3Q2KSK4</accession>
<reference evidence="10" key="2">
    <citation type="submission" date="2025-08" db="UniProtKB">
        <authorList>
            <consortium name="Ensembl"/>
        </authorList>
    </citation>
    <scope>IDENTIFICATION</scope>
    <source>
        <strain evidence="10">Thoroughbred</strain>
    </source>
</reference>
<keyword evidence="6" id="KW-0406">Ion transport</keyword>
<organism evidence="10 11">
    <name type="scientific">Equus caballus</name>
    <name type="common">Horse</name>
    <dbReference type="NCBI Taxonomy" id="9796"/>
    <lineage>
        <taxon>Eukaryota</taxon>
        <taxon>Metazoa</taxon>
        <taxon>Chordata</taxon>
        <taxon>Craniata</taxon>
        <taxon>Vertebrata</taxon>
        <taxon>Euteleostomi</taxon>
        <taxon>Mammalia</taxon>
        <taxon>Eutheria</taxon>
        <taxon>Laurasiatheria</taxon>
        <taxon>Perissodactyla</taxon>
        <taxon>Equidae</taxon>
        <taxon>Equus</taxon>
    </lineage>
</organism>
<name>A0A3Q2KSK4_HORSE</name>
<keyword evidence="11" id="KW-1185">Reference proteome</keyword>
<dbReference type="PANTHER" id="PTHR10125:SF21">
    <property type="entry name" value="P2X PURINOCEPTOR 6"/>
    <property type="match status" value="1"/>
</dbReference>
<dbReference type="STRING" id="9796.ENSECAP00000026771"/>
<protein>
    <submittedName>
        <fullName evidence="10">Uncharacterized protein</fullName>
    </submittedName>
</protein>
<dbReference type="GO" id="GO:0012505">
    <property type="term" value="C:endomembrane system"/>
    <property type="evidence" value="ECO:0007669"/>
    <property type="project" value="UniProtKB-SubCell"/>
</dbReference>
<keyword evidence="4" id="KW-0812">Transmembrane</keyword>
<evidence type="ECO:0000256" key="9">
    <source>
        <dbReference type="ARBA" id="ARBA00023303"/>
    </source>
</evidence>
<reference evidence="10 11" key="1">
    <citation type="journal article" date="2009" name="Science">
        <title>Genome sequence, comparative analysis, and population genetics of the domestic horse.</title>
        <authorList>
            <consortium name="Broad Institute Genome Sequencing Platform"/>
            <consortium name="Broad Institute Whole Genome Assembly Team"/>
            <person name="Wade C.M."/>
            <person name="Giulotto E."/>
            <person name="Sigurdsson S."/>
            <person name="Zoli M."/>
            <person name="Gnerre S."/>
            <person name="Imsland F."/>
            <person name="Lear T.L."/>
            <person name="Adelson D.L."/>
            <person name="Bailey E."/>
            <person name="Bellone R.R."/>
            <person name="Bloecker H."/>
            <person name="Distl O."/>
            <person name="Edgar R.C."/>
            <person name="Garber M."/>
            <person name="Leeb T."/>
            <person name="Mauceli E."/>
            <person name="MacLeod J.N."/>
            <person name="Penedo M.C.T."/>
            <person name="Raison J.M."/>
            <person name="Sharpe T."/>
            <person name="Vogel J."/>
            <person name="Andersson L."/>
            <person name="Antczak D.F."/>
            <person name="Biagi T."/>
            <person name="Binns M.M."/>
            <person name="Chowdhary B.P."/>
            <person name="Coleman S.J."/>
            <person name="Della Valle G."/>
            <person name="Fryc S."/>
            <person name="Guerin G."/>
            <person name="Hasegawa T."/>
            <person name="Hill E.W."/>
            <person name="Jurka J."/>
            <person name="Kiialainen A."/>
            <person name="Lindgren G."/>
            <person name="Liu J."/>
            <person name="Magnani E."/>
            <person name="Mickelson J.R."/>
            <person name="Murray J."/>
            <person name="Nergadze S.G."/>
            <person name="Onofrio R."/>
            <person name="Pedroni S."/>
            <person name="Piras M.F."/>
            <person name="Raudsepp T."/>
            <person name="Rocchi M."/>
            <person name="Roeed K.H."/>
            <person name="Ryder O.A."/>
            <person name="Searle S."/>
            <person name="Skow L."/>
            <person name="Swinburne J.E."/>
            <person name="Syvaenen A.C."/>
            <person name="Tozaki T."/>
            <person name="Valberg S.J."/>
            <person name="Vaudin M."/>
            <person name="White J.R."/>
            <person name="Zody M.C."/>
            <person name="Lander E.S."/>
            <person name="Lindblad-Toh K."/>
        </authorList>
    </citation>
    <scope>NUCLEOTIDE SEQUENCE [LARGE SCALE GENOMIC DNA]</scope>
    <source>
        <strain evidence="10 11">Thoroughbred</strain>
    </source>
</reference>
<evidence type="ECO:0000313" key="10">
    <source>
        <dbReference type="Ensembl" id="ENSECAP00000026771.1"/>
    </source>
</evidence>
<comment type="similarity">
    <text evidence="2">Belongs to the P2X receptor family.</text>
</comment>
<dbReference type="Ensembl" id="ENSECAT00000057123.1">
    <property type="protein sequence ID" value="ENSECAP00000026771.1"/>
    <property type="gene ID" value="ENSECAG00000040418.1"/>
</dbReference>
<dbReference type="AlphaFoldDB" id="A0A3Q2KSK4"/>
<evidence type="ECO:0000256" key="2">
    <source>
        <dbReference type="ARBA" id="ARBA00009848"/>
    </source>
</evidence>
<dbReference type="PANTHER" id="PTHR10125">
    <property type="entry name" value="P2X PURINOCEPTOR"/>
    <property type="match status" value="1"/>
</dbReference>
<proteinExistence type="inferred from homology"/>
<keyword evidence="5" id="KW-1133">Transmembrane helix</keyword>
<evidence type="ECO:0000256" key="1">
    <source>
        <dbReference type="ARBA" id="ARBA00004308"/>
    </source>
</evidence>
<dbReference type="OMA" id="HVMPEMA"/>
<keyword evidence="8" id="KW-1071">Ligand-gated ion channel</keyword>
<dbReference type="InterPro" id="IPR059116">
    <property type="entry name" value="P2X_receptor"/>
</dbReference>
<dbReference type="InParanoid" id="A0A3Q2KSK4"/>
<evidence type="ECO:0000256" key="5">
    <source>
        <dbReference type="ARBA" id="ARBA00022989"/>
    </source>
</evidence>
<evidence type="ECO:0000256" key="7">
    <source>
        <dbReference type="ARBA" id="ARBA00023136"/>
    </source>
</evidence>
<dbReference type="GO" id="GO:0015267">
    <property type="term" value="F:channel activity"/>
    <property type="evidence" value="ECO:0007669"/>
    <property type="project" value="UniProtKB-ARBA"/>
</dbReference>
<evidence type="ECO:0000256" key="8">
    <source>
        <dbReference type="ARBA" id="ARBA00023286"/>
    </source>
</evidence>